<dbReference type="PANTHER" id="PTHR42913">
    <property type="entry name" value="APOPTOSIS-INDUCING FACTOR 1"/>
    <property type="match status" value="1"/>
</dbReference>
<evidence type="ECO:0000256" key="1">
    <source>
        <dbReference type="ARBA" id="ARBA00001974"/>
    </source>
</evidence>
<dbReference type="EMBL" id="LCPW01000019">
    <property type="protein sequence ID" value="KKW05452.1"/>
    <property type="molecule type" value="Genomic_DNA"/>
</dbReference>
<dbReference type="InterPro" id="IPR036188">
    <property type="entry name" value="FAD/NAD-bd_sf"/>
</dbReference>
<evidence type="ECO:0000313" key="7">
    <source>
        <dbReference type="EMBL" id="KKW05452.1"/>
    </source>
</evidence>
<evidence type="ECO:0000256" key="4">
    <source>
        <dbReference type="ARBA" id="ARBA00022827"/>
    </source>
</evidence>
<comment type="caution">
    <text evidence="7">The sequence shown here is derived from an EMBL/GenBank/DDBJ whole genome shotgun (WGS) entry which is preliminary data.</text>
</comment>
<gene>
    <name evidence="7" type="ORF">UY40_C0019G0003</name>
</gene>
<evidence type="ECO:0000259" key="6">
    <source>
        <dbReference type="Pfam" id="PF07992"/>
    </source>
</evidence>
<dbReference type="SUPFAM" id="SSF51905">
    <property type="entry name" value="FAD/NAD(P)-binding domain"/>
    <property type="match status" value="2"/>
</dbReference>
<evidence type="ECO:0000256" key="2">
    <source>
        <dbReference type="ARBA" id="ARBA00005272"/>
    </source>
</evidence>
<dbReference type="InterPro" id="IPR051169">
    <property type="entry name" value="NADH-Q_oxidoreductase"/>
</dbReference>
<keyword evidence="4" id="KW-0274">FAD</keyword>
<name>A0A0G1XS89_9BACT</name>
<dbReference type="GO" id="GO:0003955">
    <property type="term" value="F:NAD(P)H dehydrogenase (quinone) activity"/>
    <property type="evidence" value="ECO:0007669"/>
    <property type="project" value="TreeGrafter"/>
</dbReference>
<keyword evidence="3" id="KW-0285">Flavoprotein</keyword>
<dbReference type="PANTHER" id="PTHR42913:SF3">
    <property type="entry name" value="64 KDA MITOCHONDRIAL NADH DEHYDROGENASE (EUROFUNG)"/>
    <property type="match status" value="1"/>
</dbReference>
<dbReference type="STRING" id="1618342.UY40_C0019G0003"/>
<dbReference type="GO" id="GO:0019646">
    <property type="term" value="P:aerobic electron transport chain"/>
    <property type="evidence" value="ECO:0007669"/>
    <property type="project" value="TreeGrafter"/>
</dbReference>
<dbReference type="PRINTS" id="PR00368">
    <property type="entry name" value="FADPNR"/>
</dbReference>
<evidence type="ECO:0000256" key="3">
    <source>
        <dbReference type="ARBA" id="ARBA00022630"/>
    </source>
</evidence>
<organism evidence="7 8">
    <name type="scientific">candidate division CPR1 bacterium GW2011_GWC1_49_13</name>
    <dbReference type="NCBI Taxonomy" id="1618342"/>
    <lineage>
        <taxon>Bacteria</taxon>
        <taxon>candidate division CPR1</taxon>
    </lineage>
</organism>
<reference evidence="7 8" key="1">
    <citation type="journal article" date="2015" name="Nature">
        <title>rRNA introns, odd ribosomes, and small enigmatic genomes across a large radiation of phyla.</title>
        <authorList>
            <person name="Brown C.T."/>
            <person name="Hug L.A."/>
            <person name="Thomas B.C."/>
            <person name="Sharon I."/>
            <person name="Castelle C.J."/>
            <person name="Singh A."/>
            <person name="Wilkins M.J."/>
            <person name="Williams K.H."/>
            <person name="Banfield J.F."/>
        </authorList>
    </citation>
    <scope>NUCLEOTIDE SEQUENCE [LARGE SCALE GENOMIC DNA]</scope>
</reference>
<feature type="domain" description="FAD/NAD(P)-binding" evidence="6">
    <location>
        <begin position="5"/>
        <end position="298"/>
    </location>
</feature>
<accession>A0A0G1XS89</accession>
<dbReference type="Gene3D" id="3.50.50.100">
    <property type="match status" value="1"/>
</dbReference>
<evidence type="ECO:0000256" key="5">
    <source>
        <dbReference type="ARBA" id="ARBA00023002"/>
    </source>
</evidence>
<dbReference type="PRINTS" id="PR00411">
    <property type="entry name" value="PNDRDTASEI"/>
</dbReference>
<protein>
    <submittedName>
        <fullName evidence="7">FAD-dependent pyridine nucleotide-disulfide oxidoreductase</fullName>
    </submittedName>
</protein>
<evidence type="ECO:0000313" key="8">
    <source>
        <dbReference type="Proteomes" id="UP000034119"/>
    </source>
</evidence>
<comment type="similarity">
    <text evidence="2">Belongs to the NADH dehydrogenase family.</text>
</comment>
<keyword evidence="5" id="KW-0560">Oxidoreductase</keyword>
<dbReference type="AlphaFoldDB" id="A0A0G1XS89"/>
<dbReference type="Proteomes" id="UP000034119">
    <property type="component" value="Unassembled WGS sequence"/>
</dbReference>
<dbReference type="Pfam" id="PF07992">
    <property type="entry name" value="Pyr_redox_2"/>
    <property type="match status" value="1"/>
</dbReference>
<sequence length="394" mass="42705">MPVKNIVILGGGFGGLRAALNLEKKLGSNPDYQITLIDQNTFHLYTASLYEVASGELSPHCVLVPYAKILRGKKIKFLNATATKLDPRTKAIETSSGEKIIYWKLVLALGSDTEDFGIKGVGENAVGLKSSADAERIYQHLLRCAVTKGAPIEVVVGGGGFTGVEIAGELTQHRKCPLAITVVEAAPRLLPGMPERISKEVAKKLNFLGVRVLTSSPIKEVKEQEVTLVSGKKIPTDLTVWTAGVRGSRFLNPEIFPLDKKKSLLVDKNLRVKGFKDIFAVGDLASTGVAWTATKAEEDGKVVAHNIAEIAKSKKPSLKPYKVFEPPLIVPAGKKWAIAKVGKIIASGPLAVVLKNFVLLYYLVTILPLTKALKAWWSGECEVLQIKTPQQRIL</sequence>
<dbReference type="InterPro" id="IPR023753">
    <property type="entry name" value="FAD/NAD-binding_dom"/>
</dbReference>
<proteinExistence type="inferred from homology"/>
<comment type="cofactor">
    <cofactor evidence="1">
        <name>FAD</name>
        <dbReference type="ChEBI" id="CHEBI:57692"/>
    </cofactor>
</comment>